<feature type="compositionally biased region" description="Polar residues" evidence="2">
    <location>
        <begin position="55"/>
        <end position="65"/>
    </location>
</feature>
<dbReference type="PANTHER" id="PTHR42041:SF1">
    <property type="entry name" value="DNA ENDONUCLEASE ACTIVATOR CTP1 C-TERMINAL DOMAIN-CONTAINING PROTEIN"/>
    <property type="match status" value="1"/>
</dbReference>
<organism evidence="3 4">
    <name type="scientific">Teratosphaeria nubilosa</name>
    <dbReference type="NCBI Taxonomy" id="161662"/>
    <lineage>
        <taxon>Eukaryota</taxon>
        <taxon>Fungi</taxon>
        <taxon>Dikarya</taxon>
        <taxon>Ascomycota</taxon>
        <taxon>Pezizomycotina</taxon>
        <taxon>Dothideomycetes</taxon>
        <taxon>Dothideomycetidae</taxon>
        <taxon>Mycosphaerellales</taxon>
        <taxon>Teratosphaeriaceae</taxon>
        <taxon>Teratosphaeria</taxon>
    </lineage>
</organism>
<feature type="compositionally biased region" description="Polar residues" evidence="2">
    <location>
        <begin position="527"/>
        <end position="552"/>
    </location>
</feature>
<gene>
    <name evidence="3" type="ORF">EJ03DRAFT_327714</name>
</gene>
<sequence length="681" mass="76007">MEAPPLLRMPGRPQQPLQMLSPERLNAPRPVSAASVSSKTSKTIDSDHVFPPRGQPSSTHSSPTRRANLFADYLPVTTQQQESIVLGGGLPQSPSMPEFRTTRGHARTNSDVQGLVKRFEHLDVKDRDAEYSERRKKHEAELRRAQIAREEAESDVKRFREEVRRLKREGEEGRDRERKLARRVEVVMEEHASAKEQYTSQHAVYDKELRKCRKEAYKSSSMVIKLQEELKATRQSLRITQSGLEVEKQKVQHREHDTFSAQYQLAAVQEELDKMRAHLKIVEDEKDAIKQNLKDEEVARIAAEGKIALPVSQEDDEDLLNSPGKRSPKKRSPSPLSDDKENLAVTPKKFGEMKRLQQELRREQMRREHAEEMVDFLGMECKFRCCSCQSHSRQRQDHDLAISGELASRLERIMEGMRMVLTPSGGLNTADEMQLDAREVKAEPLETDQVDASEREGSVAGQSGAQTAADAPTETEAVVDDDVSMTMTAEDVPEQHVEVPQQTPEEEEPIAPRPTPVQALKQAPEESVTTIPIQPSSPRTPTQTHQAATRSVRTITTTTTIPMHFTPIAKHQMLLAHEDPENIDPTASDGVELQRVRSGPPEGFDRAAALAAIEYRRGRAKSIAAGQATPRKQMLEGVGLKERRDISAPALGQQGKNKGLLGKGAGCASMGRATGKSVRGL</sequence>
<proteinExistence type="predicted"/>
<feature type="region of interest" description="Disordered" evidence="2">
    <location>
        <begin position="649"/>
        <end position="681"/>
    </location>
</feature>
<dbReference type="OrthoDB" id="4495335at2759"/>
<name>A0A6G1L8F6_9PEZI</name>
<feature type="region of interest" description="Disordered" evidence="2">
    <location>
        <begin position="1"/>
        <end position="66"/>
    </location>
</feature>
<feature type="compositionally biased region" description="Low complexity" evidence="2">
    <location>
        <begin position="650"/>
        <end position="660"/>
    </location>
</feature>
<reference evidence="3" key="1">
    <citation type="journal article" date="2020" name="Stud. Mycol.">
        <title>101 Dothideomycetes genomes: a test case for predicting lifestyles and emergence of pathogens.</title>
        <authorList>
            <person name="Haridas S."/>
            <person name="Albert R."/>
            <person name="Binder M."/>
            <person name="Bloem J."/>
            <person name="Labutti K."/>
            <person name="Salamov A."/>
            <person name="Andreopoulos B."/>
            <person name="Baker S."/>
            <person name="Barry K."/>
            <person name="Bills G."/>
            <person name="Bluhm B."/>
            <person name="Cannon C."/>
            <person name="Castanera R."/>
            <person name="Culley D."/>
            <person name="Daum C."/>
            <person name="Ezra D."/>
            <person name="Gonzalez J."/>
            <person name="Henrissat B."/>
            <person name="Kuo A."/>
            <person name="Liang C."/>
            <person name="Lipzen A."/>
            <person name="Lutzoni F."/>
            <person name="Magnuson J."/>
            <person name="Mondo S."/>
            <person name="Nolan M."/>
            <person name="Ohm R."/>
            <person name="Pangilinan J."/>
            <person name="Park H.-J."/>
            <person name="Ramirez L."/>
            <person name="Alfaro M."/>
            <person name="Sun H."/>
            <person name="Tritt A."/>
            <person name="Yoshinaga Y."/>
            <person name="Zwiers L.-H."/>
            <person name="Turgeon B."/>
            <person name="Goodwin S."/>
            <person name="Spatafora J."/>
            <person name="Crous P."/>
            <person name="Grigoriev I."/>
        </authorList>
    </citation>
    <scope>NUCLEOTIDE SEQUENCE</scope>
    <source>
        <strain evidence="3">CBS 116005</strain>
    </source>
</reference>
<dbReference type="Proteomes" id="UP000799436">
    <property type="component" value="Unassembled WGS sequence"/>
</dbReference>
<evidence type="ECO:0000313" key="3">
    <source>
        <dbReference type="EMBL" id="KAF2769126.1"/>
    </source>
</evidence>
<dbReference type="EMBL" id="ML995837">
    <property type="protein sequence ID" value="KAF2769126.1"/>
    <property type="molecule type" value="Genomic_DNA"/>
</dbReference>
<feature type="region of interest" description="Disordered" evidence="2">
    <location>
        <begin position="444"/>
        <end position="477"/>
    </location>
</feature>
<feature type="coiled-coil region" evidence="1">
    <location>
        <begin position="135"/>
        <end position="176"/>
    </location>
</feature>
<protein>
    <submittedName>
        <fullName evidence="3">Uncharacterized protein</fullName>
    </submittedName>
</protein>
<evidence type="ECO:0000256" key="2">
    <source>
        <dbReference type="SAM" id="MobiDB-lite"/>
    </source>
</evidence>
<evidence type="ECO:0000256" key="1">
    <source>
        <dbReference type="SAM" id="Coils"/>
    </source>
</evidence>
<feature type="compositionally biased region" description="Low complexity" evidence="2">
    <location>
        <begin position="31"/>
        <end position="41"/>
    </location>
</feature>
<keyword evidence="1" id="KW-0175">Coiled coil</keyword>
<keyword evidence="4" id="KW-1185">Reference proteome</keyword>
<dbReference type="PANTHER" id="PTHR42041">
    <property type="entry name" value="DNA ENDONUCLEASE ACTIVATOR CTP1 C-TERMINAL DOMAIN-CONTAINING PROTEIN"/>
    <property type="match status" value="1"/>
</dbReference>
<accession>A0A6G1L8F6</accession>
<dbReference type="AlphaFoldDB" id="A0A6G1L8F6"/>
<feature type="region of interest" description="Disordered" evidence="2">
    <location>
        <begin position="490"/>
        <end position="552"/>
    </location>
</feature>
<feature type="region of interest" description="Disordered" evidence="2">
    <location>
        <begin position="312"/>
        <end position="342"/>
    </location>
</feature>
<feature type="coiled-coil region" evidence="1">
    <location>
        <begin position="265"/>
        <end position="299"/>
    </location>
</feature>
<feature type="region of interest" description="Disordered" evidence="2">
    <location>
        <begin position="86"/>
        <end position="107"/>
    </location>
</feature>
<evidence type="ECO:0000313" key="4">
    <source>
        <dbReference type="Proteomes" id="UP000799436"/>
    </source>
</evidence>